<feature type="transmembrane region" description="Helical" evidence="6">
    <location>
        <begin position="76"/>
        <end position="95"/>
    </location>
</feature>
<comment type="similarity">
    <text evidence="2">Belongs to the TDE1 family.</text>
</comment>
<dbReference type="Proteomes" id="UP000314982">
    <property type="component" value="Unassembled WGS sequence"/>
</dbReference>
<protein>
    <submittedName>
        <fullName evidence="7">Serine incorporator 2</fullName>
    </submittedName>
</protein>
<feature type="transmembrane region" description="Helical" evidence="6">
    <location>
        <begin position="363"/>
        <end position="383"/>
    </location>
</feature>
<evidence type="ECO:0000256" key="5">
    <source>
        <dbReference type="ARBA" id="ARBA00023136"/>
    </source>
</evidence>
<feature type="transmembrane region" description="Helical" evidence="6">
    <location>
        <begin position="403"/>
        <end position="429"/>
    </location>
</feature>
<dbReference type="InterPro" id="IPR005016">
    <property type="entry name" value="TDE1/TMS"/>
</dbReference>
<dbReference type="AlphaFoldDB" id="A0A4W5PBP0"/>
<dbReference type="GO" id="GO:0016020">
    <property type="term" value="C:membrane"/>
    <property type="evidence" value="ECO:0007669"/>
    <property type="project" value="UniProtKB-SubCell"/>
</dbReference>
<name>A0A4W5PBP0_9TELE</name>
<feature type="transmembrane region" description="Helical" evidence="6">
    <location>
        <begin position="300"/>
        <end position="318"/>
    </location>
</feature>
<sequence length="435" mass="48369">MVTPSRGKAYDCCSTACCMASCLCGSVPCLLSGCCPSTYNSSTQLKKIPGFCVGGTSIPGIENKVNCDVIVGYKSVYRMCFAMACFFFLFSIIMIRIRSSKDPRASLQNWYVFLVLVGITVGAFFIPDGTFNTGIHHYYNCGSALAWGGSFLFIIILLVDFAHTWNQSWLENAEEGNGKCWFSALLSFTVLHYVLAFSAVVLFYVYYTTGDDCTEHKVIISLNFIFCIIVSIVAILPKVQVSSGLLQASFISLYTMYVTWSAMTNNPNRKCNPSLLSLVHNTSTPTPTPAPGQGVQWWDAQGVIGLVIFLFCTLYASIRSSNNTQVNRLMQTEEGHGLAADDHEAATGEDWVRRAVDNEEEGVTYSYAFFHFSLFLASLYIMMTLTNWYQPDADYQAMQSSMLAVWVKIISSWIGLAIYLWTLVAPLILSNRDFN</sequence>
<accession>A0A4W5PBP0</accession>
<dbReference type="GeneTree" id="ENSGT01030000234623"/>
<dbReference type="Ensembl" id="ENSHHUT00000064139.1">
    <property type="protein sequence ID" value="ENSHHUP00000062041.1"/>
    <property type="gene ID" value="ENSHHUG00000036690.1"/>
</dbReference>
<reference evidence="7" key="2">
    <citation type="submission" date="2025-08" db="UniProtKB">
        <authorList>
            <consortium name="Ensembl"/>
        </authorList>
    </citation>
    <scope>IDENTIFICATION</scope>
</reference>
<keyword evidence="8" id="KW-1185">Reference proteome</keyword>
<feature type="transmembrane region" description="Helical" evidence="6">
    <location>
        <begin position="218"/>
        <end position="237"/>
    </location>
</feature>
<evidence type="ECO:0000313" key="8">
    <source>
        <dbReference type="Proteomes" id="UP000314982"/>
    </source>
</evidence>
<evidence type="ECO:0000313" key="7">
    <source>
        <dbReference type="Ensembl" id="ENSHHUP00000062041.1"/>
    </source>
</evidence>
<dbReference type="PANTHER" id="PTHR10383">
    <property type="entry name" value="SERINE INCORPORATOR"/>
    <property type="match status" value="1"/>
</dbReference>
<reference evidence="7" key="3">
    <citation type="submission" date="2025-09" db="UniProtKB">
        <authorList>
            <consortium name="Ensembl"/>
        </authorList>
    </citation>
    <scope>IDENTIFICATION</scope>
</reference>
<keyword evidence="4 6" id="KW-1133">Transmembrane helix</keyword>
<evidence type="ECO:0000256" key="1">
    <source>
        <dbReference type="ARBA" id="ARBA00004141"/>
    </source>
</evidence>
<dbReference type="STRING" id="62062.ENSHHUP00000062041"/>
<evidence type="ECO:0000256" key="2">
    <source>
        <dbReference type="ARBA" id="ARBA00006665"/>
    </source>
</evidence>
<evidence type="ECO:0000256" key="4">
    <source>
        <dbReference type="ARBA" id="ARBA00022989"/>
    </source>
</evidence>
<dbReference type="PROSITE" id="PS51257">
    <property type="entry name" value="PROKAR_LIPOPROTEIN"/>
    <property type="match status" value="1"/>
</dbReference>
<dbReference type="PANTHER" id="PTHR10383:SF22">
    <property type="entry name" value="SERINE INCORPORATOR 2"/>
    <property type="match status" value="1"/>
</dbReference>
<feature type="transmembrane region" description="Helical" evidence="6">
    <location>
        <begin position="137"/>
        <end position="159"/>
    </location>
</feature>
<keyword evidence="3 6" id="KW-0812">Transmembrane</keyword>
<proteinExistence type="inferred from homology"/>
<reference evidence="8" key="1">
    <citation type="submission" date="2018-06" db="EMBL/GenBank/DDBJ databases">
        <title>Genome assembly of Danube salmon.</title>
        <authorList>
            <person name="Macqueen D.J."/>
            <person name="Gundappa M.K."/>
        </authorList>
    </citation>
    <scope>NUCLEOTIDE SEQUENCE [LARGE SCALE GENOMIC DNA]</scope>
</reference>
<evidence type="ECO:0000256" key="6">
    <source>
        <dbReference type="SAM" id="Phobius"/>
    </source>
</evidence>
<feature type="transmembrane region" description="Helical" evidence="6">
    <location>
        <begin position="180"/>
        <end position="206"/>
    </location>
</feature>
<comment type="subcellular location">
    <subcellularLocation>
        <location evidence="1">Membrane</location>
        <topology evidence="1">Multi-pass membrane protein</topology>
    </subcellularLocation>
</comment>
<evidence type="ECO:0000256" key="3">
    <source>
        <dbReference type="ARBA" id="ARBA00022692"/>
    </source>
</evidence>
<feature type="transmembrane region" description="Helical" evidence="6">
    <location>
        <begin position="107"/>
        <end position="125"/>
    </location>
</feature>
<keyword evidence="5 6" id="KW-0472">Membrane</keyword>
<dbReference type="Pfam" id="PF03348">
    <property type="entry name" value="Serinc"/>
    <property type="match status" value="1"/>
</dbReference>
<organism evidence="7 8">
    <name type="scientific">Hucho hucho</name>
    <name type="common">huchen</name>
    <dbReference type="NCBI Taxonomy" id="62062"/>
    <lineage>
        <taxon>Eukaryota</taxon>
        <taxon>Metazoa</taxon>
        <taxon>Chordata</taxon>
        <taxon>Craniata</taxon>
        <taxon>Vertebrata</taxon>
        <taxon>Euteleostomi</taxon>
        <taxon>Actinopterygii</taxon>
        <taxon>Neopterygii</taxon>
        <taxon>Teleostei</taxon>
        <taxon>Protacanthopterygii</taxon>
        <taxon>Salmoniformes</taxon>
        <taxon>Salmonidae</taxon>
        <taxon>Salmoninae</taxon>
        <taxon>Hucho</taxon>
    </lineage>
</organism>